<dbReference type="PANTHER" id="PTHR43571:SF1">
    <property type="entry name" value="NADP-SPECIFIC GLUTAMATE DEHYDROGENASE 1-RELATED"/>
    <property type="match status" value="1"/>
</dbReference>
<evidence type="ECO:0000256" key="5">
    <source>
        <dbReference type="PIRNR" id="PIRNR000185"/>
    </source>
</evidence>
<feature type="domain" description="Glutamate/phenylalanine/leucine/valine/L-tryptophan dehydrogenase C-terminal" evidence="11">
    <location>
        <begin position="205"/>
        <end position="446"/>
    </location>
</feature>
<dbReference type="PRINTS" id="PR00082">
    <property type="entry name" value="GLFDHDRGNASE"/>
</dbReference>
<feature type="binding site" evidence="7">
    <location>
        <position position="379"/>
    </location>
    <ligand>
        <name>substrate</name>
    </ligand>
</feature>
<feature type="site" description="Important for catalysis" evidence="8">
    <location>
        <position position="169"/>
    </location>
</feature>
<dbReference type="GO" id="GO:0005829">
    <property type="term" value="C:cytosol"/>
    <property type="evidence" value="ECO:0007669"/>
    <property type="project" value="TreeGrafter"/>
</dbReference>
<keyword evidence="7" id="KW-0547">Nucleotide-binding</keyword>
<feature type="compositionally biased region" description="Polar residues" evidence="10">
    <location>
        <begin position="381"/>
        <end position="391"/>
    </location>
</feature>
<dbReference type="Gene3D" id="3.40.50.10860">
    <property type="entry name" value="Leucine Dehydrogenase, chain A, domain 1"/>
    <property type="match status" value="1"/>
</dbReference>
<evidence type="ECO:0000256" key="6">
    <source>
        <dbReference type="PIRSR" id="PIRSR000185-1"/>
    </source>
</evidence>
<name>A0A1I5M4I0_9RHOB</name>
<evidence type="ECO:0000313" key="13">
    <source>
        <dbReference type="Proteomes" id="UP000199356"/>
    </source>
</evidence>
<dbReference type="SUPFAM" id="SSF53223">
    <property type="entry name" value="Aminoacid dehydrogenase-like, N-terminal domain"/>
    <property type="match status" value="1"/>
</dbReference>
<dbReference type="AlphaFoldDB" id="A0A1I5M4I0"/>
<feature type="binding site" evidence="7">
    <location>
        <position position="212"/>
    </location>
    <ligand>
        <name>NAD(+)</name>
        <dbReference type="ChEBI" id="CHEBI:57540"/>
    </ligand>
</feature>
<keyword evidence="3 5" id="KW-0560">Oxidoreductase</keyword>
<dbReference type="PIRSF" id="PIRSF000185">
    <property type="entry name" value="Glu_DH"/>
    <property type="match status" value="1"/>
</dbReference>
<dbReference type="InterPro" id="IPR006097">
    <property type="entry name" value="Glu/Leu/Phe/Val/Trp_DH_dimer"/>
</dbReference>
<evidence type="ECO:0000256" key="8">
    <source>
        <dbReference type="PIRSR" id="PIRSR000185-3"/>
    </source>
</evidence>
<proteinExistence type="inferred from homology"/>
<dbReference type="STRING" id="441119.SAMN04488047_10293"/>
<feature type="binding site" evidence="7">
    <location>
        <position position="243"/>
    </location>
    <ligand>
        <name>NAD(+)</name>
        <dbReference type="ChEBI" id="CHEBI:57540"/>
    </ligand>
</feature>
<accession>A0A1I5M4I0</accession>
<dbReference type="GO" id="GO:0004354">
    <property type="term" value="F:glutamate dehydrogenase (NADP+) activity"/>
    <property type="evidence" value="ECO:0007669"/>
    <property type="project" value="UniProtKB-EC"/>
</dbReference>
<dbReference type="InterPro" id="IPR033524">
    <property type="entry name" value="Glu/Leu/Phe/Val_DH_AS"/>
</dbReference>
<evidence type="ECO:0000256" key="10">
    <source>
        <dbReference type="SAM" id="MobiDB-lite"/>
    </source>
</evidence>
<keyword evidence="13" id="KW-1185">Reference proteome</keyword>
<feature type="binding site" evidence="7">
    <location>
        <position position="117"/>
    </location>
    <ligand>
        <name>substrate</name>
    </ligand>
</feature>
<feature type="binding site" evidence="7">
    <location>
        <position position="114"/>
    </location>
    <ligand>
        <name>substrate</name>
    </ligand>
</feature>
<dbReference type="InterPro" id="IPR046346">
    <property type="entry name" value="Aminoacid_DH-like_N_sf"/>
</dbReference>
<feature type="binding site" evidence="7">
    <location>
        <position position="93"/>
    </location>
    <ligand>
        <name>substrate</name>
    </ligand>
</feature>
<dbReference type="InterPro" id="IPR006096">
    <property type="entry name" value="Glu/Leu/Phe/Val/Trp_DH_C"/>
</dbReference>
<evidence type="ECO:0000256" key="9">
    <source>
        <dbReference type="RuleBase" id="RU004417"/>
    </source>
</evidence>
<comment type="similarity">
    <text evidence="1 5 9">Belongs to the Glu/Leu/Phe/Val dehydrogenases family.</text>
</comment>
<evidence type="ECO:0000259" key="11">
    <source>
        <dbReference type="SMART" id="SM00839"/>
    </source>
</evidence>
<reference evidence="12 13" key="1">
    <citation type="submission" date="2016-10" db="EMBL/GenBank/DDBJ databases">
        <authorList>
            <person name="de Groot N.N."/>
        </authorList>
    </citation>
    <scope>NUCLEOTIDE SEQUENCE [LARGE SCALE GENOMIC DNA]</scope>
    <source>
        <strain evidence="12 13">DSM 19547</strain>
    </source>
</reference>
<dbReference type="FunFam" id="3.40.50.720:FF:000030">
    <property type="entry name" value="Glutamate dehydrogenase"/>
    <property type="match status" value="1"/>
</dbReference>
<dbReference type="RefSeq" id="WP_093418075.1">
    <property type="nucleotide sequence ID" value="NZ_FOXA01000002.1"/>
</dbReference>
<dbReference type="Pfam" id="PF00208">
    <property type="entry name" value="ELFV_dehydrog"/>
    <property type="match status" value="1"/>
</dbReference>
<evidence type="ECO:0000256" key="3">
    <source>
        <dbReference type="ARBA" id="ARBA00023002"/>
    </source>
</evidence>
<evidence type="ECO:0000313" key="12">
    <source>
        <dbReference type="EMBL" id="SFP04472.1"/>
    </source>
</evidence>
<dbReference type="Gene3D" id="1.10.285.10">
    <property type="entry name" value="Glutamate Dehydrogenase, chain A, domain 3"/>
    <property type="match status" value="2"/>
</dbReference>
<evidence type="ECO:0000256" key="4">
    <source>
        <dbReference type="ARBA" id="ARBA00048584"/>
    </source>
</evidence>
<dbReference type="PROSITE" id="PS00074">
    <property type="entry name" value="GLFV_DEHYDROGENASE"/>
    <property type="match status" value="1"/>
</dbReference>
<keyword evidence="7" id="KW-0520">NAD</keyword>
<dbReference type="Pfam" id="PF02812">
    <property type="entry name" value="ELFV_dehydrog_N"/>
    <property type="match status" value="1"/>
</dbReference>
<sequence length="448" mass="48327">MTDAGRATDEFMDALKARDPHEKEFHQAVEDVVSAVMPWYLEQDDLRRAGVLERLAEPDRTISFRVAWEDDAGAVQMNRGWRVQFSHVLGPYKGGLRFAASVDQSVLKFLGFEQILKNSLTGLPMGGAKGGADFDPKGRSDREIARFCQSFMAELHRHIGPDIDVPAGDMGVGAEEISVLFGAYLRLTNTWHGALTGKGCTFGGSPVRLEATGYGCVYFCELMLGARDDTLEGKRVAISGSGNVALHAAEKAVERGAKVVTLSDSGGVVVREDGLRQDDFADIRRIKAGRGRLSELDGAGLDYRDGAKPWGVECDVAMPCATQNEVEEEDAATLLDGGVKAICEGANMPLTAEAAGRLREAGVLHGPGKASNAGGVAVSGFEQSQNAQRQSWSRDEVDRRLKEIMKGIHGRCLDMHDGDGAGEVDYVRCANLAGFRRVAQAMRSFGVF</sequence>
<dbReference type="SMART" id="SM00839">
    <property type="entry name" value="ELFV_dehydrog"/>
    <property type="match status" value="1"/>
</dbReference>
<evidence type="ECO:0000256" key="2">
    <source>
        <dbReference type="ARBA" id="ARBA00011643"/>
    </source>
</evidence>
<evidence type="ECO:0000256" key="1">
    <source>
        <dbReference type="ARBA" id="ARBA00006382"/>
    </source>
</evidence>
<organism evidence="12 13">
    <name type="scientific">Tranquillimonas alkanivorans</name>
    <dbReference type="NCBI Taxonomy" id="441119"/>
    <lineage>
        <taxon>Bacteria</taxon>
        <taxon>Pseudomonadati</taxon>
        <taxon>Pseudomonadota</taxon>
        <taxon>Alphaproteobacteria</taxon>
        <taxon>Rhodobacterales</taxon>
        <taxon>Roseobacteraceae</taxon>
        <taxon>Tranquillimonas</taxon>
    </lineage>
</organism>
<dbReference type="GO" id="GO:0006537">
    <property type="term" value="P:glutamate biosynthetic process"/>
    <property type="evidence" value="ECO:0007669"/>
    <property type="project" value="TreeGrafter"/>
</dbReference>
<feature type="active site" description="Proton donor" evidence="6">
    <location>
        <position position="129"/>
    </location>
</feature>
<dbReference type="GO" id="GO:0000166">
    <property type="term" value="F:nucleotide binding"/>
    <property type="evidence" value="ECO:0007669"/>
    <property type="project" value="UniProtKB-KW"/>
</dbReference>
<evidence type="ECO:0000256" key="7">
    <source>
        <dbReference type="PIRSR" id="PIRSR000185-2"/>
    </source>
</evidence>
<gene>
    <name evidence="12" type="ORF">SAMN04488047_10293</name>
</gene>
<dbReference type="InterPro" id="IPR050724">
    <property type="entry name" value="Glu_Leu_Phe_Val_DH"/>
</dbReference>
<dbReference type="InterPro" id="IPR006095">
    <property type="entry name" value="Glu/Leu/Phe/Val/Trp_DH"/>
</dbReference>
<dbReference type="Gene3D" id="3.40.50.720">
    <property type="entry name" value="NAD(P)-binding Rossmann-like Domain"/>
    <property type="match status" value="1"/>
</dbReference>
<feature type="region of interest" description="Disordered" evidence="10">
    <location>
        <begin position="374"/>
        <end position="395"/>
    </location>
</feature>
<dbReference type="NCBIfam" id="NF006929">
    <property type="entry name" value="PRK09414.1"/>
    <property type="match status" value="1"/>
</dbReference>
<comment type="subunit">
    <text evidence="2">Homohexamer.</text>
</comment>
<dbReference type="EMBL" id="FOXA01000002">
    <property type="protein sequence ID" value="SFP04472.1"/>
    <property type="molecule type" value="Genomic_DNA"/>
</dbReference>
<dbReference type="FunFam" id="3.40.50.10860:FF:000002">
    <property type="entry name" value="Glutamate dehydrogenase"/>
    <property type="match status" value="1"/>
</dbReference>
<dbReference type="InterPro" id="IPR036291">
    <property type="entry name" value="NAD(P)-bd_dom_sf"/>
</dbReference>
<comment type="catalytic activity">
    <reaction evidence="4">
        <text>L-glutamate + NADP(+) + H2O = 2-oxoglutarate + NH4(+) + NADPH + H(+)</text>
        <dbReference type="Rhea" id="RHEA:11612"/>
        <dbReference type="ChEBI" id="CHEBI:15377"/>
        <dbReference type="ChEBI" id="CHEBI:15378"/>
        <dbReference type="ChEBI" id="CHEBI:16810"/>
        <dbReference type="ChEBI" id="CHEBI:28938"/>
        <dbReference type="ChEBI" id="CHEBI:29985"/>
        <dbReference type="ChEBI" id="CHEBI:57783"/>
        <dbReference type="ChEBI" id="CHEBI:58349"/>
        <dbReference type="EC" id="1.4.1.4"/>
    </reaction>
</comment>
<dbReference type="OrthoDB" id="9803297at2"/>
<dbReference type="InterPro" id="IPR014362">
    <property type="entry name" value="Glu_DH"/>
</dbReference>
<dbReference type="PANTHER" id="PTHR43571">
    <property type="entry name" value="NADP-SPECIFIC GLUTAMATE DEHYDROGENASE 1-RELATED"/>
    <property type="match status" value="1"/>
</dbReference>
<protein>
    <recommendedName>
        <fullName evidence="5">Glutamate dehydrogenase</fullName>
    </recommendedName>
</protein>
<feature type="binding site" evidence="7">
    <location>
        <position position="168"/>
    </location>
    <ligand>
        <name>substrate</name>
    </ligand>
</feature>
<dbReference type="SUPFAM" id="SSF51735">
    <property type="entry name" value="NAD(P)-binding Rossmann-fold domains"/>
    <property type="match status" value="1"/>
</dbReference>
<dbReference type="Proteomes" id="UP000199356">
    <property type="component" value="Unassembled WGS sequence"/>
</dbReference>